<dbReference type="AlphaFoldDB" id="A0A3D9L1V8"/>
<keyword evidence="2" id="KW-1185">Reference proteome</keyword>
<dbReference type="Pfam" id="PF11225">
    <property type="entry name" value="DUF3024"/>
    <property type="match status" value="1"/>
</dbReference>
<evidence type="ECO:0008006" key="3">
    <source>
        <dbReference type="Google" id="ProtNLM"/>
    </source>
</evidence>
<evidence type="ECO:0000313" key="2">
    <source>
        <dbReference type="Proteomes" id="UP000256779"/>
    </source>
</evidence>
<accession>A0A3D9L1V8</accession>
<dbReference type="OrthoDB" id="1362002at2"/>
<reference evidence="1 2" key="1">
    <citation type="submission" date="2018-07" db="EMBL/GenBank/DDBJ databases">
        <title>Genomic Encyclopedia of Type Strains, Phase IV (KMG-IV): sequencing the most valuable type-strain genomes for metagenomic binning, comparative biology and taxonomic classification.</title>
        <authorList>
            <person name="Goeker M."/>
        </authorList>
    </citation>
    <scope>NUCLEOTIDE SEQUENCE [LARGE SCALE GENOMIC DNA]</scope>
    <source>
        <strain evidence="1 2">DSM 4134</strain>
    </source>
</reference>
<organism evidence="1 2">
    <name type="scientific">Marinoscillum furvescens DSM 4134</name>
    <dbReference type="NCBI Taxonomy" id="1122208"/>
    <lineage>
        <taxon>Bacteria</taxon>
        <taxon>Pseudomonadati</taxon>
        <taxon>Bacteroidota</taxon>
        <taxon>Cytophagia</taxon>
        <taxon>Cytophagales</taxon>
        <taxon>Reichenbachiellaceae</taxon>
        <taxon>Marinoscillum</taxon>
    </lineage>
</organism>
<dbReference type="EMBL" id="QREG01000011">
    <property type="protein sequence ID" value="RED97892.1"/>
    <property type="molecule type" value="Genomic_DNA"/>
</dbReference>
<dbReference type="Proteomes" id="UP000256779">
    <property type="component" value="Unassembled WGS sequence"/>
</dbReference>
<dbReference type="RefSeq" id="WP_115868423.1">
    <property type="nucleotide sequence ID" value="NZ_QREG01000011.1"/>
</dbReference>
<name>A0A3D9L1V8_MARFU</name>
<evidence type="ECO:0000313" key="1">
    <source>
        <dbReference type="EMBL" id="RED97892.1"/>
    </source>
</evidence>
<sequence>MALDVIQAADTINELENFLDRKRPAEHIRDQLDIAYKIDNQSIIIHEVRPAFEDPDRTIEPPIAKATWVHTRNEWKVFWMRGNLKWSSYQAKPTVKSIKDFIKLVEEDSHYCFWG</sequence>
<protein>
    <recommendedName>
        <fullName evidence="3">DUF3024 family protein</fullName>
    </recommendedName>
</protein>
<comment type="caution">
    <text evidence="1">The sequence shown here is derived from an EMBL/GenBank/DDBJ whole genome shotgun (WGS) entry which is preliminary data.</text>
</comment>
<dbReference type="InterPro" id="IPR021388">
    <property type="entry name" value="DUF3024"/>
</dbReference>
<proteinExistence type="predicted"/>
<gene>
    <name evidence="1" type="ORF">C7460_11133</name>
</gene>